<dbReference type="EMBL" id="LAZR01001522">
    <property type="protein sequence ID" value="KKN43270.1"/>
    <property type="molecule type" value="Genomic_DNA"/>
</dbReference>
<reference evidence="1" key="1">
    <citation type="journal article" date="2015" name="Nature">
        <title>Complex archaea that bridge the gap between prokaryotes and eukaryotes.</title>
        <authorList>
            <person name="Spang A."/>
            <person name="Saw J.H."/>
            <person name="Jorgensen S.L."/>
            <person name="Zaremba-Niedzwiedzka K."/>
            <person name="Martijn J."/>
            <person name="Lind A.E."/>
            <person name="van Eijk R."/>
            <person name="Schleper C."/>
            <person name="Guy L."/>
            <person name="Ettema T.J."/>
        </authorList>
    </citation>
    <scope>NUCLEOTIDE SEQUENCE</scope>
</reference>
<organism evidence="1">
    <name type="scientific">marine sediment metagenome</name>
    <dbReference type="NCBI Taxonomy" id="412755"/>
    <lineage>
        <taxon>unclassified sequences</taxon>
        <taxon>metagenomes</taxon>
        <taxon>ecological metagenomes</taxon>
    </lineage>
</organism>
<dbReference type="Pfam" id="PF09365">
    <property type="entry name" value="DUF2461"/>
    <property type="match status" value="1"/>
</dbReference>
<dbReference type="PIRSF" id="PIRSF028451">
    <property type="entry name" value="UCP028451"/>
    <property type="match status" value="1"/>
</dbReference>
<dbReference type="PANTHER" id="PTHR36452:SF1">
    <property type="entry name" value="DUF2461 DOMAIN-CONTAINING PROTEIN"/>
    <property type="match status" value="1"/>
</dbReference>
<evidence type="ECO:0008006" key="2">
    <source>
        <dbReference type="Google" id="ProtNLM"/>
    </source>
</evidence>
<dbReference type="InterPro" id="IPR015996">
    <property type="entry name" value="UCP028451"/>
</dbReference>
<gene>
    <name evidence="1" type="ORF">LCGC14_0704770</name>
</gene>
<dbReference type="PANTHER" id="PTHR36452">
    <property type="entry name" value="CHROMOSOME 12, WHOLE GENOME SHOTGUN SEQUENCE"/>
    <property type="match status" value="1"/>
</dbReference>
<sequence length="226" mass="26383">MFSKKTFEFLAQLDQNNNRDWFNDHKSQYEEYVREPALDFIRQMQAPLTEVSSHFVASDKKVGGSLMRIHKDARFSKDKTPYKINVGIQFRHFMGKNVHAPGFYFHLANDECFIGAGIWRPESKALNAIRTCIDENPNSYKKAIYDEQFKSIFEMSGESLKRQPRGFEKDHPLINELKRKDFIAISPLTQKQICSNNLVDTVVGRVDLWWVNLQQCVWFLGKAEPI</sequence>
<dbReference type="AlphaFoldDB" id="A0A0F9QGV8"/>
<accession>A0A0F9QGV8</accession>
<comment type="caution">
    <text evidence="1">The sequence shown here is derived from an EMBL/GenBank/DDBJ whole genome shotgun (WGS) entry which is preliminary data.</text>
</comment>
<dbReference type="InterPro" id="IPR012808">
    <property type="entry name" value="CHP02453"/>
</dbReference>
<name>A0A0F9QGV8_9ZZZZ</name>
<protein>
    <recommendedName>
        <fullName evidence="2">TIGR02453 family protein</fullName>
    </recommendedName>
</protein>
<dbReference type="NCBIfam" id="TIGR02453">
    <property type="entry name" value="TIGR02453 family protein"/>
    <property type="match status" value="1"/>
</dbReference>
<evidence type="ECO:0000313" key="1">
    <source>
        <dbReference type="EMBL" id="KKN43270.1"/>
    </source>
</evidence>
<proteinExistence type="predicted"/>